<evidence type="ECO:0000256" key="2">
    <source>
        <dbReference type="ARBA" id="ARBA00022598"/>
    </source>
</evidence>
<reference evidence="6 7" key="2">
    <citation type="journal article" date="2010" name="Stand. Genomic Sci.">
        <title>Complete genome sequence of Nakamurella multipartita type strain (Y-104).</title>
        <authorList>
            <person name="Tice H."/>
            <person name="Mayilraj S."/>
            <person name="Sims D."/>
            <person name="Lapidus A."/>
            <person name="Nolan M."/>
            <person name="Lucas S."/>
            <person name="Glavina Del Rio T."/>
            <person name="Copeland A."/>
            <person name="Cheng J.F."/>
            <person name="Meincke L."/>
            <person name="Bruce D."/>
            <person name="Goodwin L."/>
            <person name="Pitluck S."/>
            <person name="Ivanova N."/>
            <person name="Mavromatis K."/>
            <person name="Ovchinnikova G."/>
            <person name="Pati A."/>
            <person name="Chen A."/>
            <person name="Palaniappan K."/>
            <person name="Land M."/>
            <person name="Hauser L."/>
            <person name="Chang Y.J."/>
            <person name="Jeffries C.D."/>
            <person name="Detter J.C."/>
            <person name="Brettin T."/>
            <person name="Rohde M."/>
            <person name="Goker M."/>
            <person name="Bristow J."/>
            <person name="Eisen J.A."/>
            <person name="Markowitz V."/>
            <person name="Hugenholtz P."/>
            <person name="Kyrpides N.C."/>
            <person name="Klenk H.P."/>
            <person name="Chen F."/>
        </authorList>
    </citation>
    <scope>NUCLEOTIDE SEQUENCE [LARGE SCALE GENOMIC DNA]</scope>
    <source>
        <strain evidence="7">ATCC 700099 / DSM 44233 / CIP 104796 / JCM 9543 / NBRC 105858 / Y-104</strain>
    </source>
</reference>
<feature type="region of interest" description="Disordered" evidence="3">
    <location>
        <begin position="1"/>
        <end position="27"/>
    </location>
</feature>
<evidence type="ECO:0000313" key="6">
    <source>
        <dbReference type="EMBL" id="ACV77327.1"/>
    </source>
</evidence>
<evidence type="ECO:0000313" key="7">
    <source>
        <dbReference type="Proteomes" id="UP000002218"/>
    </source>
</evidence>
<dbReference type="PANTHER" id="PTHR43201">
    <property type="entry name" value="ACYL-COA SYNTHETASE"/>
    <property type="match status" value="1"/>
</dbReference>
<keyword evidence="7" id="KW-1185">Reference proteome</keyword>
<dbReference type="eggNOG" id="COG0318">
    <property type="taxonomic scope" value="Bacteria"/>
</dbReference>
<dbReference type="Pfam" id="PF13193">
    <property type="entry name" value="AMP-binding_C"/>
    <property type="match status" value="1"/>
</dbReference>
<evidence type="ECO:0000259" key="4">
    <source>
        <dbReference type="Pfam" id="PF00501"/>
    </source>
</evidence>
<organism evidence="6 7">
    <name type="scientific">Nakamurella multipartita (strain ATCC 700099 / DSM 44233 / CIP 104796 / JCM 9543 / NBRC 105858 / Y-104)</name>
    <name type="common">Microsphaera multipartita</name>
    <dbReference type="NCBI Taxonomy" id="479431"/>
    <lineage>
        <taxon>Bacteria</taxon>
        <taxon>Bacillati</taxon>
        <taxon>Actinomycetota</taxon>
        <taxon>Actinomycetes</taxon>
        <taxon>Nakamurellales</taxon>
        <taxon>Nakamurellaceae</taxon>
        <taxon>Nakamurella</taxon>
    </lineage>
</organism>
<protein>
    <submittedName>
        <fullName evidence="6">AMP-dependent synthetase and ligase</fullName>
    </submittedName>
</protein>
<dbReference type="SUPFAM" id="SSF56801">
    <property type="entry name" value="Acetyl-CoA synthetase-like"/>
    <property type="match status" value="1"/>
</dbReference>
<dbReference type="InterPro" id="IPR025110">
    <property type="entry name" value="AMP-bd_C"/>
</dbReference>
<dbReference type="KEGG" id="nml:Namu_0917"/>
<dbReference type="InParanoid" id="C8XAG2"/>
<dbReference type="EMBL" id="CP001737">
    <property type="protein sequence ID" value="ACV77327.1"/>
    <property type="molecule type" value="Genomic_DNA"/>
</dbReference>
<evidence type="ECO:0000256" key="1">
    <source>
        <dbReference type="ARBA" id="ARBA00006432"/>
    </source>
</evidence>
<dbReference type="GO" id="GO:0006631">
    <property type="term" value="P:fatty acid metabolic process"/>
    <property type="evidence" value="ECO:0007669"/>
    <property type="project" value="TreeGrafter"/>
</dbReference>
<name>C8XAG2_NAKMY</name>
<dbReference type="OrthoDB" id="9803968at2"/>
<dbReference type="AlphaFoldDB" id="C8XAG2"/>
<feature type="domain" description="AMP-dependent synthetase/ligase" evidence="4">
    <location>
        <begin position="34"/>
        <end position="121"/>
    </location>
</feature>
<dbReference type="Proteomes" id="UP000002218">
    <property type="component" value="Chromosome"/>
</dbReference>
<dbReference type="Pfam" id="PF00501">
    <property type="entry name" value="AMP-binding"/>
    <property type="match status" value="2"/>
</dbReference>
<dbReference type="STRING" id="479431.Namu_0917"/>
<dbReference type="Gene3D" id="3.30.300.30">
    <property type="match status" value="1"/>
</dbReference>
<dbReference type="RefSeq" id="WP_015746241.1">
    <property type="nucleotide sequence ID" value="NC_013235.1"/>
</dbReference>
<dbReference type="HOGENOM" id="CLU_000022_59_0_11"/>
<feature type="region of interest" description="Disordered" evidence="3">
    <location>
        <begin position="572"/>
        <end position="649"/>
    </location>
</feature>
<reference evidence="7" key="1">
    <citation type="submission" date="2009-09" db="EMBL/GenBank/DDBJ databases">
        <title>The complete genome of Nakamurella multipartita DSM 44233.</title>
        <authorList>
            <consortium name="US DOE Joint Genome Institute (JGI-PGF)"/>
            <person name="Lucas S."/>
            <person name="Copeland A."/>
            <person name="Lapidus A."/>
            <person name="Glavina del Rio T."/>
            <person name="Dalin E."/>
            <person name="Tice H."/>
            <person name="Bruce D."/>
            <person name="Goodwin L."/>
            <person name="Pitluck S."/>
            <person name="Kyrpides N."/>
            <person name="Mavromatis K."/>
            <person name="Ivanova N."/>
            <person name="Ovchinnikova G."/>
            <person name="Sims D."/>
            <person name="Meincke L."/>
            <person name="Brettin T."/>
            <person name="Detter J.C."/>
            <person name="Han C."/>
            <person name="Larimer F."/>
            <person name="Land M."/>
            <person name="Hauser L."/>
            <person name="Markowitz V."/>
            <person name="Cheng J.-F."/>
            <person name="Hugenholtz P."/>
            <person name="Woyke T."/>
            <person name="Wu D."/>
            <person name="Klenk H.-P."/>
            <person name="Eisen J.A."/>
        </authorList>
    </citation>
    <scope>NUCLEOTIDE SEQUENCE [LARGE SCALE GENOMIC DNA]</scope>
    <source>
        <strain evidence="7">ATCC 700099 / DSM 44233 / CIP 104796 / JCM 9543 / NBRC 105858 / Y-104</strain>
    </source>
</reference>
<keyword evidence="2 6" id="KW-0436">Ligase</keyword>
<dbReference type="InterPro" id="IPR042099">
    <property type="entry name" value="ANL_N_sf"/>
</dbReference>
<dbReference type="PANTHER" id="PTHR43201:SF5">
    <property type="entry name" value="MEDIUM-CHAIN ACYL-COA LIGASE ACSF2, MITOCHONDRIAL"/>
    <property type="match status" value="1"/>
</dbReference>
<feature type="region of interest" description="Disordered" evidence="3">
    <location>
        <begin position="376"/>
        <end position="400"/>
    </location>
</feature>
<feature type="domain" description="AMP-dependent synthetase/ligase" evidence="4">
    <location>
        <begin position="177"/>
        <end position="421"/>
    </location>
</feature>
<sequence>MSSPRPADPSGVHPGDATDADPSTAPTNVADLLRSAAARYGDRPAVIAGATSGGTRTWAQLDRAADAGARRLHELGAGPGERVVIALPTGADLAAALFAVARAGLIAVPTGPGADIGALADRVGALVSIGAERDRRLGLSLGRADLADWWTAQVEAAASVGGGEDLALLARARGDRAVMLSHRAVLAAVRAIGELGPARVTDADRVLQVLPLYHVAGWIVSFLPTALVGGAAVIPEVGFDVASVGVGIPGGTGTMTGRSGRPATESALRAAADHAVTVIPGAPGFYHHLMSVPDAEAALATARLFTSGTASLTAADFDAVRARFGRPVWEGYGLSESASVVTTSLTTDTPVHGSVGRPLPGIEVRVVGSDGQDLAVSGAADEDAPTADPDHDPLDTVADAPDAGEVGRIVIRGATLFSGYWPNGGGGPDADGWFVTGDIGFLDDDGRLHLVDRAAEVIVVSGFTVYPREIEDVLAEHPGVAEVAVIGVPADDGHEELAAVLVATDRPTDGPADGPVDGGLDGAVLAEFVQGRLPGFKHPAVYHLVDALPRTEVGRVDRDEVRRRFGSAARQALPTLVAVPDDEPDEADQSTHRSPDQAPDQAAAPTENAEPAVDVSPEPVGDLQELGTRLPAAGDRVERARDDTDEDLF</sequence>
<dbReference type="InterPro" id="IPR000873">
    <property type="entry name" value="AMP-dep_synth/lig_dom"/>
</dbReference>
<dbReference type="Gene3D" id="3.40.50.12780">
    <property type="entry name" value="N-terminal domain of ligase-like"/>
    <property type="match status" value="1"/>
</dbReference>
<dbReference type="InterPro" id="IPR045851">
    <property type="entry name" value="AMP-bd_C_sf"/>
</dbReference>
<feature type="domain" description="AMP-binding enzyme C-terminal" evidence="5">
    <location>
        <begin position="469"/>
        <end position="554"/>
    </location>
</feature>
<evidence type="ECO:0000256" key="3">
    <source>
        <dbReference type="SAM" id="MobiDB-lite"/>
    </source>
</evidence>
<gene>
    <name evidence="6" type="ordered locus">Namu_0917</name>
</gene>
<dbReference type="GO" id="GO:0031956">
    <property type="term" value="F:medium-chain fatty acid-CoA ligase activity"/>
    <property type="evidence" value="ECO:0007669"/>
    <property type="project" value="TreeGrafter"/>
</dbReference>
<evidence type="ECO:0000259" key="5">
    <source>
        <dbReference type="Pfam" id="PF13193"/>
    </source>
</evidence>
<comment type="similarity">
    <text evidence="1">Belongs to the ATP-dependent AMP-binding enzyme family.</text>
</comment>
<accession>C8XAG2</accession>
<proteinExistence type="inferred from homology"/>
<feature type="compositionally biased region" description="Low complexity" evidence="3">
    <location>
        <begin position="596"/>
        <end position="605"/>
    </location>
</feature>